<gene>
    <name evidence="1" type="ORF">CONLIGDRAFT_244164</name>
</gene>
<organism evidence="1 2">
    <name type="scientific">Coniochaeta ligniaria NRRL 30616</name>
    <dbReference type="NCBI Taxonomy" id="1408157"/>
    <lineage>
        <taxon>Eukaryota</taxon>
        <taxon>Fungi</taxon>
        <taxon>Dikarya</taxon>
        <taxon>Ascomycota</taxon>
        <taxon>Pezizomycotina</taxon>
        <taxon>Sordariomycetes</taxon>
        <taxon>Sordariomycetidae</taxon>
        <taxon>Coniochaetales</taxon>
        <taxon>Coniochaetaceae</taxon>
        <taxon>Coniochaeta</taxon>
    </lineage>
</organism>
<dbReference type="InParanoid" id="A0A1J7IVX1"/>
<evidence type="ECO:0000313" key="2">
    <source>
        <dbReference type="Proteomes" id="UP000182658"/>
    </source>
</evidence>
<name>A0A1J7IVX1_9PEZI</name>
<sequence length="162" mass="18219">MDDYETGMVGYRIQQTATLASWSLWNLDFVSLSLSLSLSLSPFTETGKKGFNGNGSWETRQTCILQGYPLCRLISLILLSLFSFRVRFLSFHLGRNRSAGWCLLPGWWKEFEAVCLHSAARPRLTDKPLLHETDETTQRQSLGAHSCRSSASGLLLWTDVVG</sequence>
<dbReference type="Proteomes" id="UP000182658">
    <property type="component" value="Unassembled WGS sequence"/>
</dbReference>
<evidence type="ECO:0000313" key="1">
    <source>
        <dbReference type="EMBL" id="OIW31871.1"/>
    </source>
</evidence>
<reference evidence="1 2" key="1">
    <citation type="submission" date="2016-10" db="EMBL/GenBank/DDBJ databases">
        <title>Draft genome sequence of Coniochaeta ligniaria NRRL30616, a lignocellulolytic fungus for bioabatement of inhibitors in plant biomass hydrolysates.</title>
        <authorList>
            <consortium name="DOE Joint Genome Institute"/>
            <person name="Jimenez D.J."/>
            <person name="Hector R.E."/>
            <person name="Riley R."/>
            <person name="Sun H."/>
            <person name="Grigoriev I.V."/>
            <person name="Van Elsas J.D."/>
            <person name="Nichols N.N."/>
        </authorList>
    </citation>
    <scope>NUCLEOTIDE SEQUENCE [LARGE SCALE GENOMIC DNA]</scope>
    <source>
        <strain evidence="1 2">NRRL 30616</strain>
    </source>
</reference>
<proteinExistence type="predicted"/>
<dbReference type="EMBL" id="KV875095">
    <property type="protein sequence ID" value="OIW31871.1"/>
    <property type="molecule type" value="Genomic_DNA"/>
</dbReference>
<keyword evidence="2" id="KW-1185">Reference proteome</keyword>
<protein>
    <submittedName>
        <fullName evidence="1">Uncharacterized protein</fullName>
    </submittedName>
</protein>
<accession>A0A1J7IVX1</accession>
<dbReference type="AlphaFoldDB" id="A0A1J7IVX1"/>